<name>A0A0R2F9C4_9LACO</name>
<evidence type="ECO:0000256" key="6">
    <source>
        <dbReference type="ARBA" id="ARBA00022997"/>
    </source>
</evidence>
<gene>
    <name evidence="11" type="ORF">FD14_GL000411</name>
</gene>
<keyword evidence="4 9" id="KW-0378">Hydrolase</keyword>
<evidence type="ECO:0000256" key="8">
    <source>
        <dbReference type="ARBA" id="ARBA00023316"/>
    </source>
</evidence>
<keyword evidence="2 9" id="KW-0645">Protease</keyword>
<keyword evidence="6 9" id="KW-0224">Dipeptidase</keyword>
<dbReference type="GO" id="GO:0160237">
    <property type="term" value="F:D-Ala-D-Ala dipeptidase activity"/>
    <property type="evidence" value="ECO:0007669"/>
    <property type="project" value="UniProtKB-EC"/>
</dbReference>
<dbReference type="InterPro" id="IPR000755">
    <property type="entry name" value="A_A_dipeptidase"/>
</dbReference>
<dbReference type="Pfam" id="PF01427">
    <property type="entry name" value="Peptidase_M15"/>
    <property type="match status" value="1"/>
</dbReference>
<evidence type="ECO:0000313" key="11">
    <source>
        <dbReference type="EMBL" id="KRN24943.1"/>
    </source>
</evidence>
<evidence type="ECO:0000256" key="10">
    <source>
        <dbReference type="PIRNR" id="PIRNR026671"/>
    </source>
</evidence>
<comment type="cofactor">
    <cofactor evidence="9">
        <name>Zn(2+)</name>
        <dbReference type="ChEBI" id="CHEBI:29105"/>
    </cofactor>
    <text evidence="9">Binds 1 zinc ion per subunit.</text>
</comment>
<dbReference type="PATRIC" id="fig|1423804.4.peg.448"/>
<dbReference type="STRING" id="1423804.FD14_GL000411"/>
<keyword evidence="8 10" id="KW-0961">Cell wall biogenesis/degradation</keyword>
<evidence type="ECO:0000256" key="2">
    <source>
        <dbReference type="ARBA" id="ARBA00022670"/>
    </source>
</evidence>
<dbReference type="InterPro" id="IPR009045">
    <property type="entry name" value="Zn_M74/Hedgehog-like"/>
</dbReference>
<dbReference type="HAMAP" id="MF_01924">
    <property type="entry name" value="A_A_dipeptidase"/>
    <property type="match status" value="1"/>
</dbReference>
<feature type="binding site" evidence="9">
    <location>
        <position position="151"/>
    </location>
    <ligand>
        <name>Zn(2+)</name>
        <dbReference type="ChEBI" id="CHEBI:29105"/>
        <note>catalytic</note>
    </ligand>
</feature>
<accession>A0A0R2F9C4</accession>
<organism evidence="11 12">
    <name type="scientific">Secundilactobacillus similis DSM 23365 = JCM 2765</name>
    <dbReference type="NCBI Taxonomy" id="1423804"/>
    <lineage>
        <taxon>Bacteria</taxon>
        <taxon>Bacillati</taxon>
        <taxon>Bacillota</taxon>
        <taxon>Bacilli</taxon>
        <taxon>Lactobacillales</taxon>
        <taxon>Lactobacillaceae</taxon>
        <taxon>Secundilactobacillus</taxon>
    </lineage>
</organism>
<feature type="site" description="Transition state stabilizer" evidence="9">
    <location>
        <position position="94"/>
    </location>
</feature>
<evidence type="ECO:0000256" key="4">
    <source>
        <dbReference type="ARBA" id="ARBA00022801"/>
    </source>
</evidence>
<sequence>MTIKLIQFEKPIPIVTDSWDWQRAHQPKIIECHEPLVNAGFCPERIVASPEYFNQGIGGTTATTYSRRNVYRRLVLAANQLPVGYKLVLLDAWRSNEAQTQLFELLKQTLTEQSPDLTESQVLKRTLTNVAPPTSDIVHRPAPHNTGGAVDLLIVDDLGVPLDFGTPFDDHTEVARTSYFEEKQTRTELDSAEIAYRDHRRLLYNVMVSVGFTNYTDEWWHFDYGNQNWAWQSGADHAIYGTIEPPFTWRKPY</sequence>
<feature type="binding site" evidence="9">
    <location>
        <position position="221"/>
    </location>
    <ligand>
        <name>Zn(2+)</name>
        <dbReference type="ChEBI" id="CHEBI:29105"/>
        <note>catalytic</note>
    </ligand>
</feature>
<evidence type="ECO:0000313" key="12">
    <source>
        <dbReference type="Proteomes" id="UP000051442"/>
    </source>
</evidence>
<evidence type="ECO:0000256" key="9">
    <source>
        <dbReference type="HAMAP-Rule" id="MF_01924"/>
    </source>
</evidence>
<dbReference type="GO" id="GO:0008270">
    <property type="term" value="F:zinc ion binding"/>
    <property type="evidence" value="ECO:0007669"/>
    <property type="project" value="UniProtKB-UniRule"/>
</dbReference>
<dbReference type="OrthoDB" id="9801430at2"/>
<feature type="active site" description="Proton donor/acceptor" evidence="9">
    <location>
        <position position="218"/>
    </location>
</feature>
<comment type="caution">
    <text evidence="11">The sequence shown here is derived from an EMBL/GenBank/DDBJ whole genome shotgun (WGS) entry which is preliminary data.</text>
</comment>
<dbReference type="CDD" id="cd14843">
    <property type="entry name" value="D-Ala-D-Ala_dipeptidase_like"/>
    <property type="match status" value="1"/>
</dbReference>
<dbReference type="PANTHER" id="PTHR43126">
    <property type="entry name" value="D-ALANYL-D-ALANINE DIPEPTIDASE"/>
    <property type="match status" value="1"/>
</dbReference>
<dbReference type="Proteomes" id="UP000051442">
    <property type="component" value="Unassembled WGS sequence"/>
</dbReference>
<comment type="similarity">
    <text evidence="9 10">Belongs to the peptidase M15D family.</text>
</comment>
<feature type="binding site" evidence="9">
    <location>
        <position position="144"/>
    </location>
    <ligand>
        <name>Zn(2+)</name>
        <dbReference type="ChEBI" id="CHEBI:29105"/>
        <note>catalytic</note>
    </ligand>
</feature>
<dbReference type="EC" id="3.4.13.22" evidence="9 10"/>
<dbReference type="GO" id="GO:0071555">
    <property type="term" value="P:cell wall organization"/>
    <property type="evidence" value="ECO:0007669"/>
    <property type="project" value="UniProtKB-KW"/>
</dbReference>
<dbReference type="Gene3D" id="3.30.1380.10">
    <property type="match status" value="1"/>
</dbReference>
<dbReference type="GO" id="GO:0006508">
    <property type="term" value="P:proteolysis"/>
    <property type="evidence" value="ECO:0007669"/>
    <property type="project" value="UniProtKB-KW"/>
</dbReference>
<keyword evidence="7 9" id="KW-0482">Metalloprotease</keyword>
<evidence type="ECO:0000256" key="5">
    <source>
        <dbReference type="ARBA" id="ARBA00022833"/>
    </source>
</evidence>
<keyword evidence="12" id="KW-1185">Reference proteome</keyword>
<comment type="function">
    <text evidence="9 10">Catalyzes hydrolysis of the D-alanyl-D-alanine dipeptide.</text>
</comment>
<evidence type="ECO:0000256" key="7">
    <source>
        <dbReference type="ARBA" id="ARBA00023049"/>
    </source>
</evidence>
<evidence type="ECO:0000256" key="1">
    <source>
        <dbReference type="ARBA" id="ARBA00001362"/>
    </source>
</evidence>
<dbReference type="EMBL" id="AYZM01000079">
    <property type="protein sequence ID" value="KRN24943.1"/>
    <property type="molecule type" value="Genomic_DNA"/>
</dbReference>
<protein>
    <recommendedName>
        <fullName evidence="9 10">D-alanyl-D-alanine dipeptidase</fullName>
        <shortName evidence="9 10">D-Ala-D-Ala dipeptidase</shortName>
        <ecNumber evidence="9 10">3.4.13.22</ecNumber>
    </recommendedName>
</protein>
<dbReference type="PANTHER" id="PTHR43126:SF2">
    <property type="entry name" value="D-ALANYL-D-ALANINE DIPEPTIDASE"/>
    <property type="match status" value="1"/>
</dbReference>
<keyword evidence="3 9" id="KW-0479">Metal-binding</keyword>
<dbReference type="PIRSF" id="PIRSF026671">
    <property type="entry name" value="AA_dipeptidase"/>
    <property type="match status" value="1"/>
</dbReference>
<dbReference type="GO" id="GO:0008237">
    <property type="term" value="F:metallopeptidase activity"/>
    <property type="evidence" value="ECO:0007669"/>
    <property type="project" value="UniProtKB-KW"/>
</dbReference>
<dbReference type="RefSeq" id="WP_057151842.1">
    <property type="nucleotide sequence ID" value="NZ_AYZM01000079.1"/>
</dbReference>
<dbReference type="SUPFAM" id="SSF55166">
    <property type="entry name" value="Hedgehog/DD-peptidase"/>
    <property type="match status" value="1"/>
</dbReference>
<evidence type="ECO:0000256" key="3">
    <source>
        <dbReference type="ARBA" id="ARBA00022723"/>
    </source>
</evidence>
<reference evidence="11 12" key="1">
    <citation type="journal article" date="2015" name="Genome Announc.">
        <title>Expanding the biotechnology potential of lactobacilli through comparative genomics of 213 strains and associated genera.</title>
        <authorList>
            <person name="Sun Z."/>
            <person name="Harris H.M."/>
            <person name="McCann A."/>
            <person name="Guo C."/>
            <person name="Argimon S."/>
            <person name="Zhang W."/>
            <person name="Yang X."/>
            <person name="Jeffery I.B."/>
            <person name="Cooney J.C."/>
            <person name="Kagawa T.F."/>
            <person name="Liu W."/>
            <person name="Song Y."/>
            <person name="Salvetti E."/>
            <person name="Wrobel A."/>
            <person name="Rasinkangas P."/>
            <person name="Parkhill J."/>
            <person name="Rea M.C."/>
            <person name="O'Sullivan O."/>
            <person name="Ritari J."/>
            <person name="Douillard F.P."/>
            <person name="Paul Ross R."/>
            <person name="Yang R."/>
            <person name="Briner A.E."/>
            <person name="Felis G.E."/>
            <person name="de Vos W.M."/>
            <person name="Barrangou R."/>
            <person name="Klaenhammer T.R."/>
            <person name="Caufield P.W."/>
            <person name="Cui Y."/>
            <person name="Zhang H."/>
            <person name="O'Toole P.W."/>
        </authorList>
    </citation>
    <scope>NUCLEOTIDE SEQUENCE [LARGE SCALE GENOMIC DNA]</scope>
    <source>
        <strain evidence="11 12">DSM 23365</strain>
    </source>
</reference>
<proteinExistence type="inferred from homology"/>
<dbReference type="AlphaFoldDB" id="A0A0R2F9C4"/>
<comment type="catalytic activity">
    <reaction evidence="1 9 10">
        <text>D-alanyl-D-alanine + H2O = 2 D-alanine</text>
        <dbReference type="Rhea" id="RHEA:20661"/>
        <dbReference type="ChEBI" id="CHEBI:15377"/>
        <dbReference type="ChEBI" id="CHEBI:57416"/>
        <dbReference type="ChEBI" id="CHEBI:57822"/>
        <dbReference type="EC" id="3.4.13.22"/>
    </reaction>
</comment>
<keyword evidence="5 9" id="KW-0862">Zinc</keyword>